<evidence type="ECO:0000313" key="3">
    <source>
        <dbReference type="Proteomes" id="UP001597119"/>
    </source>
</evidence>
<feature type="domain" description="DUF8159" evidence="1">
    <location>
        <begin position="184"/>
        <end position="274"/>
    </location>
</feature>
<dbReference type="AlphaFoldDB" id="A0ABD6CFN4"/>
<dbReference type="InterPro" id="IPR058473">
    <property type="entry name" value="DUF8159"/>
</dbReference>
<organism evidence="2 3">
    <name type="scientific">Halorientalis brevis</name>
    <dbReference type="NCBI Taxonomy" id="1126241"/>
    <lineage>
        <taxon>Archaea</taxon>
        <taxon>Methanobacteriati</taxon>
        <taxon>Methanobacteriota</taxon>
        <taxon>Stenosarchaea group</taxon>
        <taxon>Halobacteria</taxon>
        <taxon>Halobacteriales</taxon>
        <taxon>Haloarculaceae</taxon>
        <taxon>Halorientalis</taxon>
    </lineage>
</organism>
<evidence type="ECO:0000313" key="2">
    <source>
        <dbReference type="EMBL" id="MFD1588846.1"/>
    </source>
</evidence>
<reference evidence="2 3" key="1">
    <citation type="journal article" date="2019" name="Int. J. Syst. Evol. Microbiol.">
        <title>The Global Catalogue of Microorganisms (GCM) 10K type strain sequencing project: providing services to taxonomists for standard genome sequencing and annotation.</title>
        <authorList>
            <consortium name="The Broad Institute Genomics Platform"/>
            <consortium name="The Broad Institute Genome Sequencing Center for Infectious Disease"/>
            <person name="Wu L."/>
            <person name="Ma J."/>
        </authorList>
    </citation>
    <scope>NUCLEOTIDE SEQUENCE [LARGE SCALE GENOMIC DNA]</scope>
    <source>
        <strain evidence="2 3">CGMCC 1.12125</strain>
    </source>
</reference>
<comment type="caution">
    <text evidence="2">The sequence shown here is derived from an EMBL/GenBank/DDBJ whole genome shotgun (WGS) entry which is preliminary data.</text>
</comment>
<dbReference type="Pfam" id="PF26490">
    <property type="entry name" value="DUF8159"/>
    <property type="match status" value="1"/>
</dbReference>
<name>A0ABD6CFN4_9EURY</name>
<keyword evidence="3" id="KW-1185">Reference proteome</keyword>
<sequence>MQSSTVAACGLALLCVLAGCSGDSGTPTYTDPPVDDRVETDAITATDTATPFGPSVNETDQPRSFLDVIRGRNLGVESVQTRNGSVHVRYEAVNGSERREQAAFFLGLAYGSAVNDTWSSAETWNASAMAAVAVDENGTPVTSFRMPAYWGRQTATGAIEATDLAARIRNATANRTDEGGETGTDAMRVSFRDALATDADATVADFDERGETAFLTLETETSDDALAATLATLTETYGQQANGGWNASVLEVTIRGTDGDLYGWYRVEADAAVDTDGGSVPGGVLDRVYRENGALEPAQ</sequence>
<dbReference type="RefSeq" id="WP_247378501.1">
    <property type="nucleotide sequence ID" value="NZ_JALLGV010000005.1"/>
</dbReference>
<dbReference type="EMBL" id="JBHUDJ010000014">
    <property type="protein sequence ID" value="MFD1588846.1"/>
    <property type="molecule type" value="Genomic_DNA"/>
</dbReference>
<proteinExistence type="predicted"/>
<evidence type="ECO:0000259" key="1">
    <source>
        <dbReference type="Pfam" id="PF26490"/>
    </source>
</evidence>
<dbReference type="Proteomes" id="UP001597119">
    <property type="component" value="Unassembled WGS sequence"/>
</dbReference>
<accession>A0ABD6CFN4</accession>
<gene>
    <name evidence="2" type="ORF">ACFR9U_17855</name>
</gene>
<protein>
    <recommendedName>
        <fullName evidence="1">DUF8159 domain-containing protein</fullName>
    </recommendedName>
</protein>